<name>A0ABW2T6F3_9ACTN</name>
<proteinExistence type="predicted"/>
<feature type="transmembrane region" description="Helical" evidence="1">
    <location>
        <begin position="48"/>
        <end position="67"/>
    </location>
</feature>
<dbReference type="RefSeq" id="WP_343968118.1">
    <property type="nucleotide sequence ID" value="NZ_BAAAGK010000065.1"/>
</dbReference>
<keyword evidence="1" id="KW-0812">Transmembrane</keyword>
<keyword evidence="1" id="KW-1133">Transmembrane helix</keyword>
<accession>A0ABW2T6F3</accession>
<evidence type="ECO:0000313" key="3">
    <source>
        <dbReference type="Proteomes" id="UP001596514"/>
    </source>
</evidence>
<organism evidence="2 3">
    <name type="scientific">Streptosporangium amethystogenes subsp. fukuiense</name>
    <dbReference type="NCBI Taxonomy" id="698418"/>
    <lineage>
        <taxon>Bacteria</taxon>
        <taxon>Bacillati</taxon>
        <taxon>Actinomycetota</taxon>
        <taxon>Actinomycetes</taxon>
        <taxon>Streptosporangiales</taxon>
        <taxon>Streptosporangiaceae</taxon>
        <taxon>Streptosporangium</taxon>
    </lineage>
</organism>
<reference evidence="3" key="1">
    <citation type="journal article" date="2019" name="Int. J. Syst. Evol. Microbiol.">
        <title>The Global Catalogue of Microorganisms (GCM) 10K type strain sequencing project: providing services to taxonomists for standard genome sequencing and annotation.</title>
        <authorList>
            <consortium name="The Broad Institute Genomics Platform"/>
            <consortium name="The Broad Institute Genome Sequencing Center for Infectious Disease"/>
            <person name="Wu L."/>
            <person name="Ma J."/>
        </authorList>
    </citation>
    <scope>NUCLEOTIDE SEQUENCE [LARGE SCALE GENOMIC DNA]</scope>
    <source>
        <strain evidence="3">JCM 10083</strain>
    </source>
</reference>
<keyword evidence="1" id="KW-0472">Membrane</keyword>
<dbReference type="Proteomes" id="UP001596514">
    <property type="component" value="Unassembled WGS sequence"/>
</dbReference>
<dbReference type="EMBL" id="JBHTEE010000001">
    <property type="protein sequence ID" value="MFC7603391.1"/>
    <property type="molecule type" value="Genomic_DNA"/>
</dbReference>
<comment type="caution">
    <text evidence="2">The sequence shown here is derived from an EMBL/GenBank/DDBJ whole genome shotgun (WGS) entry which is preliminary data.</text>
</comment>
<evidence type="ECO:0000313" key="2">
    <source>
        <dbReference type="EMBL" id="MFC7603391.1"/>
    </source>
</evidence>
<protein>
    <submittedName>
        <fullName evidence="2">Uncharacterized protein</fullName>
    </submittedName>
</protein>
<keyword evidence="3" id="KW-1185">Reference proteome</keyword>
<gene>
    <name evidence="2" type="ORF">ACFQVD_25090</name>
</gene>
<sequence length="367" mass="40029">MNEFQFIDDVMPDVPLADPVRAAETRARALNGTRLSRRRLVGRSRGRFGWAVAAVATATVVASVMIVPRLGTDAAPRAGGPEKVLEAVADRAAARPEPVESLYWRATTEFFLRVRVNGYIVDDWGRQTLWYSPALPTVREWTRLGTVPSTKEDRVAWERAGSPELCALSEGCGDDQLPPFDRTLVMPDPPNRSARPLQAFGVALDLKEIRELPKNPVDLKARLLTYWPAYSRTLPKGAAEKADDWLWSVGTSLLWDAPISPGTGAAVYRMLAGLPDARIIGTAQGPHGRAAIALARTSSFEGTESRILIDPSTGDPLGLRKMLVTARDGMPSGTVTTTITVQKSGWTDISPRVPKGCTLEEAKRCVY</sequence>
<evidence type="ECO:0000256" key="1">
    <source>
        <dbReference type="SAM" id="Phobius"/>
    </source>
</evidence>